<dbReference type="AlphaFoldDB" id="A0A6I4KYQ7"/>
<proteinExistence type="predicted"/>
<keyword evidence="1" id="KW-1133">Transmembrane helix</keyword>
<dbReference type="Pfam" id="PF05751">
    <property type="entry name" value="FixH"/>
    <property type="match status" value="1"/>
</dbReference>
<dbReference type="Proteomes" id="UP000429555">
    <property type="component" value="Unassembled WGS sequence"/>
</dbReference>
<name>A0A6I4KYQ7_9PSED</name>
<evidence type="ECO:0000313" key="2">
    <source>
        <dbReference type="EMBL" id="MVW75646.1"/>
    </source>
</evidence>
<sequence>MSETPDIIKPWYKQFWPWFIIAMLGYSVVQGLTLLTIASKNPPGLISDDYYDVGKGINQSLERENHAERLKLRGNLTLDNETGTASLQLEGFSRPQHLLLNLISPTQPERDRRVVLQPLADGRYSGQMVDAVEGRRFVELLGQEGGKDWRLFQEATLVSGKEVLLDAALYPHDTQVTQ</sequence>
<dbReference type="InterPro" id="IPR008620">
    <property type="entry name" value="FixH"/>
</dbReference>
<evidence type="ECO:0008006" key="4">
    <source>
        <dbReference type="Google" id="ProtNLM"/>
    </source>
</evidence>
<accession>A0A6I4KYQ7</accession>
<comment type="caution">
    <text evidence="2">The sequence shown here is derived from an EMBL/GenBank/DDBJ whole genome shotgun (WGS) entry which is preliminary data.</text>
</comment>
<feature type="transmembrane region" description="Helical" evidence="1">
    <location>
        <begin position="15"/>
        <end position="37"/>
    </location>
</feature>
<evidence type="ECO:0000256" key="1">
    <source>
        <dbReference type="SAM" id="Phobius"/>
    </source>
</evidence>
<protein>
    <recommendedName>
        <fullName evidence="4">Nitrogen fixation protein FixH</fullName>
    </recommendedName>
</protein>
<reference evidence="2 3" key="1">
    <citation type="submission" date="2019-11" db="EMBL/GenBank/DDBJ databases">
        <title>Pseudomonas flavidum sp. nov., isolated from Baiyang Lake.</title>
        <authorList>
            <person name="Zhao Y."/>
        </authorList>
    </citation>
    <scope>NUCLEOTIDE SEQUENCE [LARGE SCALE GENOMIC DNA]</scope>
    <source>
        <strain evidence="3">R-22-3 w-18</strain>
    </source>
</reference>
<dbReference type="EMBL" id="WKJZ01000001">
    <property type="protein sequence ID" value="MVW75646.1"/>
    <property type="molecule type" value="Genomic_DNA"/>
</dbReference>
<gene>
    <name evidence="2" type="ORF">GJV18_09980</name>
</gene>
<dbReference type="RefSeq" id="WP_160344974.1">
    <property type="nucleotide sequence ID" value="NZ_WKJZ01000001.1"/>
</dbReference>
<organism evidence="2 3">
    <name type="scientific">Pseudomonas xionganensis</name>
    <dbReference type="NCBI Taxonomy" id="2654845"/>
    <lineage>
        <taxon>Bacteria</taxon>
        <taxon>Pseudomonadati</taxon>
        <taxon>Pseudomonadota</taxon>
        <taxon>Gammaproteobacteria</taxon>
        <taxon>Pseudomonadales</taxon>
        <taxon>Pseudomonadaceae</taxon>
        <taxon>Pseudomonas</taxon>
    </lineage>
</organism>
<evidence type="ECO:0000313" key="3">
    <source>
        <dbReference type="Proteomes" id="UP000429555"/>
    </source>
</evidence>
<keyword evidence="1" id="KW-0812">Transmembrane</keyword>
<keyword evidence="1" id="KW-0472">Membrane</keyword>
<keyword evidence="3" id="KW-1185">Reference proteome</keyword>